<dbReference type="AlphaFoldDB" id="A0AAD7G5C3"/>
<feature type="region of interest" description="Disordered" evidence="1">
    <location>
        <begin position="288"/>
        <end position="316"/>
    </location>
</feature>
<dbReference type="Proteomes" id="UP001221757">
    <property type="component" value="Unassembled WGS sequence"/>
</dbReference>
<evidence type="ECO:0000256" key="1">
    <source>
        <dbReference type="SAM" id="MobiDB-lite"/>
    </source>
</evidence>
<reference evidence="2" key="1">
    <citation type="submission" date="2023-03" db="EMBL/GenBank/DDBJ databases">
        <title>Massive genome expansion in bonnet fungi (Mycena s.s.) driven by repeated elements and novel gene families across ecological guilds.</title>
        <authorList>
            <consortium name="Lawrence Berkeley National Laboratory"/>
            <person name="Harder C.B."/>
            <person name="Miyauchi S."/>
            <person name="Viragh M."/>
            <person name="Kuo A."/>
            <person name="Thoen E."/>
            <person name="Andreopoulos B."/>
            <person name="Lu D."/>
            <person name="Skrede I."/>
            <person name="Drula E."/>
            <person name="Henrissat B."/>
            <person name="Morin E."/>
            <person name="Kohler A."/>
            <person name="Barry K."/>
            <person name="LaButti K."/>
            <person name="Morin E."/>
            <person name="Salamov A."/>
            <person name="Lipzen A."/>
            <person name="Mereny Z."/>
            <person name="Hegedus B."/>
            <person name="Baldrian P."/>
            <person name="Stursova M."/>
            <person name="Weitz H."/>
            <person name="Taylor A."/>
            <person name="Grigoriev I.V."/>
            <person name="Nagy L.G."/>
            <person name="Martin F."/>
            <person name="Kauserud H."/>
        </authorList>
    </citation>
    <scope>NUCLEOTIDE SEQUENCE</scope>
    <source>
        <strain evidence="2">CBHHK067</strain>
    </source>
</reference>
<evidence type="ECO:0000313" key="2">
    <source>
        <dbReference type="EMBL" id="KAJ7657139.1"/>
    </source>
</evidence>
<accession>A0AAD7G5C3</accession>
<gene>
    <name evidence="2" type="ORF">B0H17DRAFT_1145944</name>
</gene>
<sequence>MSKYSECRPVIASSTLNVKLAASSHFDFEHRTEWTHAGMQRGRGSNRESIVAQYGVIHGATSSHRGERNREPQIVYEKEIQMKSDSARCTLVPAATAGDHNEAENRGPRGKTVGILKRSVRGIVNTSVGRIARRPDYETLGLNKHCPGKAHANRFQFGRRRSEARGWDADSEMGHTFHLETCETVRGSIWNRMVEESSALAHDRELVEPGREPVHFCIHLDKMNLAAKQKEFPAQRRLVSPMLQWSRIVRLPAKMARSSHRPQISFLRTAAHGTRIHPEWKGYIKMSADAPRHRSRMETGRRTTHAPTYTDPHGDRGETAQPVFVPHEAYATAAQPTQISTLRRAGPRRLHTEGTRARHSSARPHSAYMHVSRPLARSDGSVSAQRTPAETHACPSLGLGHGGLPPTQGFTPHWLVDTRHTPTHTHGFGRPNDRRQTKCTTPRRALAASTPYTRGYVRVAWTPCVGLSRESRGNKRERDGDGETLPIARVLRHLGRSAAAYAESPDLFFLTKQDLDRRHTSWKASIPEFRSKAGYSEGPDPLSTYSQKP</sequence>
<keyword evidence="3" id="KW-1185">Reference proteome</keyword>
<protein>
    <submittedName>
        <fullName evidence="2">Uncharacterized protein</fullName>
    </submittedName>
</protein>
<organism evidence="2 3">
    <name type="scientific">Mycena rosella</name>
    <name type="common">Pink bonnet</name>
    <name type="synonym">Agaricus rosellus</name>
    <dbReference type="NCBI Taxonomy" id="1033263"/>
    <lineage>
        <taxon>Eukaryota</taxon>
        <taxon>Fungi</taxon>
        <taxon>Dikarya</taxon>
        <taxon>Basidiomycota</taxon>
        <taxon>Agaricomycotina</taxon>
        <taxon>Agaricomycetes</taxon>
        <taxon>Agaricomycetidae</taxon>
        <taxon>Agaricales</taxon>
        <taxon>Marasmiineae</taxon>
        <taxon>Mycenaceae</taxon>
        <taxon>Mycena</taxon>
    </lineage>
</organism>
<feature type="compositionally biased region" description="Basic and acidic residues" evidence="1">
    <location>
        <begin position="290"/>
        <end position="301"/>
    </location>
</feature>
<comment type="caution">
    <text evidence="2">The sequence shown here is derived from an EMBL/GenBank/DDBJ whole genome shotgun (WGS) entry which is preliminary data.</text>
</comment>
<proteinExistence type="predicted"/>
<feature type="region of interest" description="Disordered" evidence="1">
    <location>
        <begin position="528"/>
        <end position="549"/>
    </location>
</feature>
<name>A0AAD7G5C3_MYCRO</name>
<evidence type="ECO:0000313" key="3">
    <source>
        <dbReference type="Proteomes" id="UP001221757"/>
    </source>
</evidence>
<dbReference type="EMBL" id="JARKIE010000291">
    <property type="protein sequence ID" value="KAJ7657139.1"/>
    <property type="molecule type" value="Genomic_DNA"/>
</dbReference>